<name>A0A1B0BNV1_9MUSC</name>
<accession>A0A1B0BNV1</accession>
<evidence type="ECO:0000313" key="2">
    <source>
        <dbReference type="Proteomes" id="UP000092460"/>
    </source>
</evidence>
<keyword evidence="2" id="KW-1185">Reference proteome</keyword>
<reference evidence="2" key="1">
    <citation type="submission" date="2015-01" db="EMBL/GenBank/DDBJ databases">
        <authorList>
            <person name="Aksoy S."/>
            <person name="Warren W."/>
            <person name="Wilson R.K."/>
        </authorList>
    </citation>
    <scope>NUCLEOTIDE SEQUENCE [LARGE SCALE GENOMIC DNA]</scope>
    <source>
        <strain evidence="2">IAEA</strain>
    </source>
</reference>
<dbReference type="Proteomes" id="UP000092460">
    <property type="component" value="Unassembled WGS sequence"/>
</dbReference>
<organism evidence="1 2">
    <name type="scientific">Glossina palpalis gambiensis</name>
    <dbReference type="NCBI Taxonomy" id="67801"/>
    <lineage>
        <taxon>Eukaryota</taxon>
        <taxon>Metazoa</taxon>
        <taxon>Ecdysozoa</taxon>
        <taxon>Arthropoda</taxon>
        <taxon>Hexapoda</taxon>
        <taxon>Insecta</taxon>
        <taxon>Pterygota</taxon>
        <taxon>Neoptera</taxon>
        <taxon>Endopterygota</taxon>
        <taxon>Diptera</taxon>
        <taxon>Brachycera</taxon>
        <taxon>Muscomorpha</taxon>
        <taxon>Hippoboscoidea</taxon>
        <taxon>Glossinidae</taxon>
        <taxon>Glossina</taxon>
    </lineage>
</organism>
<dbReference type="EnsemblMetazoa" id="GPPI035884-RA">
    <property type="protein sequence ID" value="GPPI035884-PA"/>
    <property type="gene ID" value="GPPI035884"/>
</dbReference>
<sequence>MASVGSVGTMLIFNYPDLVNYGAVLIIGNLLNIQMRDIVCFQTGIAVVLKLKEEKTKKKKKKANRYSIMFFLVQHFYLRCYEMHSSQFHNEIV</sequence>
<dbReference type="EMBL" id="JXJN01017617">
    <property type="status" value="NOT_ANNOTATED_CDS"/>
    <property type="molecule type" value="Genomic_DNA"/>
</dbReference>
<protein>
    <submittedName>
        <fullName evidence="1">Uncharacterized protein</fullName>
    </submittedName>
</protein>
<reference evidence="1" key="2">
    <citation type="submission" date="2020-05" db="UniProtKB">
        <authorList>
            <consortium name="EnsemblMetazoa"/>
        </authorList>
    </citation>
    <scope>IDENTIFICATION</scope>
    <source>
        <strain evidence="1">IAEA</strain>
    </source>
</reference>
<dbReference type="AlphaFoldDB" id="A0A1B0BNV1"/>
<proteinExistence type="predicted"/>
<evidence type="ECO:0000313" key="1">
    <source>
        <dbReference type="EnsemblMetazoa" id="GPPI035884-PA"/>
    </source>
</evidence>
<dbReference type="VEuPathDB" id="VectorBase:GPPI035884"/>